<dbReference type="InterPro" id="IPR000340">
    <property type="entry name" value="Dual-sp_phosphatase_cat-dom"/>
</dbReference>
<dbReference type="GO" id="GO:0005737">
    <property type="term" value="C:cytoplasm"/>
    <property type="evidence" value="ECO:0007669"/>
    <property type="project" value="TreeGrafter"/>
</dbReference>
<dbReference type="SUPFAM" id="SSF52799">
    <property type="entry name" value="(Phosphotyrosine protein) phosphatases II"/>
    <property type="match status" value="1"/>
</dbReference>
<reference evidence="8" key="1">
    <citation type="journal article" date="2023" name="Commun. Biol.">
        <title>Genome analysis of Parmales, the sister group of diatoms, reveals the evolutionary specialization of diatoms from phago-mixotrophs to photoautotrophs.</title>
        <authorList>
            <person name="Ban H."/>
            <person name="Sato S."/>
            <person name="Yoshikawa S."/>
            <person name="Yamada K."/>
            <person name="Nakamura Y."/>
            <person name="Ichinomiya M."/>
            <person name="Sato N."/>
            <person name="Blanc-Mathieu R."/>
            <person name="Endo H."/>
            <person name="Kuwata A."/>
            <person name="Ogata H."/>
        </authorList>
    </citation>
    <scope>NUCLEOTIDE SEQUENCE [LARGE SCALE GENOMIC DNA]</scope>
    <source>
        <strain evidence="8">NIES 3700</strain>
    </source>
</reference>
<keyword evidence="3" id="KW-0378">Hydrolase</keyword>
<keyword evidence="4" id="KW-0904">Protein phosphatase</keyword>
<evidence type="ECO:0000259" key="6">
    <source>
        <dbReference type="PROSITE" id="PS50056"/>
    </source>
</evidence>
<dbReference type="AlphaFoldDB" id="A0A9W6ZIY0"/>
<comment type="similarity">
    <text evidence="1">Belongs to the protein-tyrosine phosphatase family. Non-receptor class dual specificity subfamily.</text>
</comment>
<name>A0A9W6ZIY0_9STRA</name>
<protein>
    <recommendedName>
        <fullName evidence="2">protein-tyrosine-phosphatase</fullName>
        <ecNumber evidence="2">3.1.3.48</ecNumber>
    </recommendedName>
</protein>
<dbReference type="PROSITE" id="PS50056">
    <property type="entry name" value="TYR_PHOSPHATASE_2"/>
    <property type="match status" value="1"/>
</dbReference>
<dbReference type="PROSITE" id="PS50054">
    <property type="entry name" value="TYR_PHOSPHATASE_DUAL"/>
    <property type="match status" value="1"/>
</dbReference>
<comment type="caution">
    <text evidence="7">The sequence shown here is derived from an EMBL/GenBank/DDBJ whole genome shotgun (WGS) entry which is preliminary data.</text>
</comment>
<evidence type="ECO:0000259" key="5">
    <source>
        <dbReference type="PROSITE" id="PS50054"/>
    </source>
</evidence>
<dbReference type="Pfam" id="PF00782">
    <property type="entry name" value="DSPc"/>
    <property type="match status" value="1"/>
</dbReference>
<proteinExistence type="inferred from homology"/>
<gene>
    <name evidence="7" type="ORF">TrLO_g15960</name>
</gene>
<dbReference type="Proteomes" id="UP001165122">
    <property type="component" value="Unassembled WGS sequence"/>
</dbReference>
<dbReference type="PROSITE" id="PS00383">
    <property type="entry name" value="TYR_PHOSPHATASE_1"/>
    <property type="match status" value="1"/>
</dbReference>
<dbReference type="OrthoDB" id="204730at2759"/>
<dbReference type="InterPro" id="IPR000387">
    <property type="entry name" value="Tyr_Pase_dom"/>
</dbReference>
<dbReference type="PANTHER" id="PTHR10159:SF529">
    <property type="entry name" value="TYROSINE-PROTEIN PHOSPHATASE DOMAIN-CONTAINING PROTEIN"/>
    <property type="match status" value="1"/>
</dbReference>
<dbReference type="CDD" id="cd14498">
    <property type="entry name" value="DSP"/>
    <property type="match status" value="1"/>
</dbReference>
<organism evidence="7 8">
    <name type="scientific">Triparma laevis f. longispina</name>
    <dbReference type="NCBI Taxonomy" id="1714387"/>
    <lineage>
        <taxon>Eukaryota</taxon>
        <taxon>Sar</taxon>
        <taxon>Stramenopiles</taxon>
        <taxon>Ochrophyta</taxon>
        <taxon>Bolidophyceae</taxon>
        <taxon>Parmales</taxon>
        <taxon>Triparmaceae</taxon>
        <taxon>Triparma</taxon>
    </lineage>
</organism>
<dbReference type="PANTHER" id="PTHR10159">
    <property type="entry name" value="DUAL SPECIFICITY PROTEIN PHOSPHATASE"/>
    <property type="match status" value="1"/>
</dbReference>
<dbReference type="InterPro" id="IPR029021">
    <property type="entry name" value="Prot-tyrosine_phosphatase-like"/>
</dbReference>
<dbReference type="EC" id="3.1.3.48" evidence="2"/>
<evidence type="ECO:0000313" key="7">
    <source>
        <dbReference type="EMBL" id="GMH51384.1"/>
    </source>
</evidence>
<dbReference type="Gene3D" id="3.90.190.10">
    <property type="entry name" value="Protein tyrosine phosphatase superfamily"/>
    <property type="match status" value="1"/>
</dbReference>
<dbReference type="EMBL" id="BRXW01000403">
    <property type="protein sequence ID" value="GMH51384.1"/>
    <property type="molecule type" value="Genomic_DNA"/>
</dbReference>
<dbReference type="InterPro" id="IPR016130">
    <property type="entry name" value="Tyr_Pase_AS"/>
</dbReference>
<evidence type="ECO:0000256" key="1">
    <source>
        <dbReference type="ARBA" id="ARBA00008601"/>
    </source>
</evidence>
<dbReference type="InterPro" id="IPR020422">
    <property type="entry name" value="TYR_PHOSPHATASE_DUAL_dom"/>
</dbReference>
<evidence type="ECO:0000313" key="8">
    <source>
        <dbReference type="Proteomes" id="UP001165122"/>
    </source>
</evidence>
<feature type="domain" description="Tyrosine specific protein phosphatases" evidence="6">
    <location>
        <begin position="211"/>
        <end position="279"/>
    </location>
</feature>
<dbReference type="GO" id="GO:0004725">
    <property type="term" value="F:protein tyrosine phosphatase activity"/>
    <property type="evidence" value="ECO:0007669"/>
    <property type="project" value="UniProtKB-EC"/>
</dbReference>
<evidence type="ECO:0000256" key="4">
    <source>
        <dbReference type="ARBA" id="ARBA00022912"/>
    </source>
</evidence>
<sequence>MSMEQSAIPTYMPPEMAFNAPLHEGRCLFDVRQRKQFDTSHVVCSHPLCDHTQLNENTASEGWRFVNDEYGFENMTDIIIVTDDLSLAKAQELRELLINCRDLSGGALLSAVKAKSVNLLDFNEFITTYPFFCGPEASASIQMTAAYPTEITKNLYLSGVGPAKDITVFNNLKITHVVNCASFRESNHHESAGIQYLRLDIVDDEQQALADAFTTALPFIAAAHESGGKVLVHCNQGRNRSAAIVAAHLLPSFAGDVDRTIQYIRSCRSPTIVLTNRSFVNQLHHNK</sequence>
<feature type="domain" description="Tyrosine-protein phosphatase" evidence="5">
    <location>
        <begin position="147"/>
        <end position="287"/>
    </location>
</feature>
<evidence type="ECO:0000256" key="2">
    <source>
        <dbReference type="ARBA" id="ARBA00013064"/>
    </source>
</evidence>
<evidence type="ECO:0000256" key="3">
    <source>
        <dbReference type="ARBA" id="ARBA00022801"/>
    </source>
</evidence>
<dbReference type="SMART" id="SM00195">
    <property type="entry name" value="DSPc"/>
    <property type="match status" value="1"/>
</dbReference>
<keyword evidence="8" id="KW-1185">Reference proteome</keyword>
<dbReference type="GO" id="GO:0043409">
    <property type="term" value="P:negative regulation of MAPK cascade"/>
    <property type="evidence" value="ECO:0007669"/>
    <property type="project" value="TreeGrafter"/>
</dbReference>
<accession>A0A9W6ZIY0</accession>